<dbReference type="PROSITE" id="PS50893">
    <property type="entry name" value="ABC_TRANSPORTER_2"/>
    <property type="match status" value="1"/>
</dbReference>
<feature type="domain" description="ABC transporter" evidence="4">
    <location>
        <begin position="32"/>
        <end position="238"/>
    </location>
</feature>
<keyword evidence="6" id="KW-1185">Reference proteome</keyword>
<dbReference type="SMART" id="SM00382">
    <property type="entry name" value="AAA"/>
    <property type="match status" value="1"/>
</dbReference>
<evidence type="ECO:0000313" key="6">
    <source>
        <dbReference type="Proteomes" id="UP001157125"/>
    </source>
</evidence>
<dbReference type="Proteomes" id="UP001157125">
    <property type="component" value="Unassembled WGS sequence"/>
</dbReference>
<dbReference type="InterPro" id="IPR003439">
    <property type="entry name" value="ABC_transporter-like_ATP-bd"/>
</dbReference>
<dbReference type="InterPro" id="IPR027417">
    <property type="entry name" value="P-loop_NTPase"/>
</dbReference>
<gene>
    <name evidence="5" type="ORF">GCM10025876_05820</name>
</gene>
<dbReference type="EMBL" id="BSUN01000001">
    <property type="protein sequence ID" value="GMA34378.1"/>
    <property type="molecule type" value="Genomic_DNA"/>
</dbReference>
<dbReference type="PANTHER" id="PTHR43394:SF1">
    <property type="entry name" value="ATP-BINDING CASSETTE SUB-FAMILY B MEMBER 10, MITOCHONDRIAL"/>
    <property type="match status" value="1"/>
</dbReference>
<feature type="compositionally biased region" description="Low complexity" evidence="3">
    <location>
        <begin position="10"/>
        <end position="25"/>
    </location>
</feature>
<keyword evidence="1" id="KW-0547">Nucleotide-binding</keyword>
<protein>
    <recommendedName>
        <fullName evidence="4">ABC transporter domain-containing protein</fullName>
    </recommendedName>
</protein>
<dbReference type="Pfam" id="PF00005">
    <property type="entry name" value="ABC_tran"/>
    <property type="match status" value="1"/>
</dbReference>
<accession>A0ABQ6IB98</accession>
<organism evidence="5 6">
    <name type="scientific">Demequina litorisediminis</name>
    <dbReference type="NCBI Taxonomy" id="1849022"/>
    <lineage>
        <taxon>Bacteria</taxon>
        <taxon>Bacillati</taxon>
        <taxon>Actinomycetota</taxon>
        <taxon>Actinomycetes</taxon>
        <taxon>Micrococcales</taxon>
        <taxon>Demequinaceae</taxon>
        <taxon>Demequina</taxon>
    </lineage>
</organism>
<dbReference type="InterPro" id="IPR017871">
    <property type="entry name" value="ABC_transporter-like_CS"/>
</dbReference>
<sequence>MAPTGVRTDAAPASQASSHAPRVDAGLAGPDLALDGLSAAWPGMTPTRPATASVPGGGVLAIVGRSGIGKTTLLLTLAGVLPPAAGTVRIGARAAHRDLVGHTVGMTAEDAHIFGTTVLENLRVARGDVTEAEARDALALVGLGAWVEGLPEGLDTVLGTGGNSVSGGERRRLLLARALLTPQPLVLIDEPAEHLDAAGREALDAVLGQLRAEGRTVVIVTHHLHLTDLADAVVTLDD</sequence>
<dbReference type="InterPro" id="IPR039421">
    <property type="entry name" value="Type_1_exporter"/>
</dbReference>
<reference evidence="6" key="1">
    <citation type="journal article" date="2019" name="Int. J. Syst. Evol. Microbiol.">
        <title>The Global Catalogue of Microorganisms (GCM) 10K type strain sequencing project: providing services to taxonomists for standard genome sequencing and annotation.</title>
        <authorList>
            <consortium name="The Broad Institute Genomics Platform"/>
            <consortium name="The Broad Institute Genome Sequencing Center for Infectious Disease"/>
            <person name="Wu L."/>
            <person name="Ma J."/>
        </authorList>
    </citation>
    <scope>NUCLEOTIDE SEQUENCE [LARGE SCALE GENOMIC DNA]</scope>
    <source>
        <strain evidence="6">NBRC 112299</strain>
    </source>
</reference>
<evidence type="ECO:0000256" key="1">
    <source>
        <dbReference type="ARBA" id="ARBA00022741"/>
    </source>
</evidence>
<proteinExistence type="predicted"/>
<evidence type="ECO:0000256" key="2">
    <source>
        <dbReference type="ARBA" id="ARBA00022840"/>
    </source>
</evidence>
<dbReference type="Gene3D" id="3.40.50.300">
    <property type="entry name" value="P-loop containing nucleotide triphosphate hydrolases"/>
    <property type="match status" value="1"/>
</dbReference>
<evidence type="ECO:0000256" key="3">
    <source>
        <dbReference type="SAM" id="MobiDB-lite"/>
    </source>
</evidence>
<keyword evidence="2" id="KW-0067">ATP-binding</keyword>
<dbReference type="PROSITE" id="PS00211">
    <property type="entry name" value="ABC_TRANSPORTER_1"/>
    <property type="match status" value="1"/>
</dbReference>
<comment type="caution">
    <text evidence="5">The sequence shown here is derived from an EMBL/GenBank/DDBJ whole genome shotgun (WGS) entry which is preliminary data.</text>
</comment>
<name>A0ABQ6IB98_9MICO</name>
<evidence type="ECO:0000313" key="5">
    <source>
        <dbReference type="EMBL" id="GMA34378.1"/>
    </source>
</evidence>
<evidence type="ECO:0000259" key="4">
    <source>
        <dbReference type="PROSITE" id="PS50893"/>
    </source>
</evidence>
<dbReference type="SUPFAM" id="SSF52540">
    <property type="entry name" value="P-loop containing nucleoside triphosphate hydrolases"/>
    <property type="match status" value="1"/>
</dbReference>
<dbReference type="PANTHER" id="PTHR43394">
    <property type="entry name" value="ATP-DEPENDENT PERMEASE MDL1, MITOCHONDRIAL"/>
    <property type="match status" value="1"/>
</dbReference>
<feature type="region of interest" description="Disordered" evidence="3">
    <location>
        <begin position="1"/>
        <end position="25"/>
    </location>
</feature>
<dbReference type="InterPro" id="IPR003593">
    <property type="entry name" value="AAA+_ATPase"/>
</dbReference>